<feature type="region of interest" description="Disordered" evidence="1">
    <location>
        <begin position="17"/>
        <end position="42"/>
    </location>
</feature>
<protein>
    <submittedName>
        <fullName evidence="2">Uncharacterized protein</fullName>
    </submittedName>
</protein>
<organism evidence="2 3">
    <name type="scientific">Fonsecaea multimorphosa CBS 102226</name>
    <dbReference type="NCBI Taxonomy" id="1442371"/>
    <lineage>
        <taxon>Eukaryota</taxon>
        <taxon>Fungi</taxon>
        <taxon>Dikarya</taxon>
        <taxon>Ascomycota</taxon>
        <taxon>Pezizomycotina</taxon>
        <taxon>Eurotiomycetes</taxon>
        <taxon>Chaetothyriomycetidae</taxon>
        <taxon>Chaetothyriales</taxon>
        <taxon>Herpotrichiellaceae</taxon>
        <taxon>Fonsecaea</taxon>
    </lineage>
</organism>
<dbReference type="Proteomes" id="UP000053411">
    <property type="component" value="Unassembled WGS sequence"/>
</dbReference>
<proteinExistence type="predicted"/>
<feature type="region of interest" description="Disordered" evidence="1">
    <location>
        <begin position="149"/>
        <end position="168"/>
    </location>
</feature>
<feature type="compositionally biased region" description="Pro residues" evidence="1">
    <location>
        <begin position="159"/>
        <end position="168"/>
    </location>
</feature>
<evidence type="ECO:0000313" key="2">
    <source>
        <dbReference type="EMBL" id="KIX93310.1"/>
    </source>
</evidence>
<keyword evidence="3" id="KW-1185">Reference proteome</keyword>
<dbReference type="RefSeq" id="XP_016627433.1">
    <property type="nucleotide sequence ID" value="XM_016781444.1"/>
</dbReference>
<feature type="region of interest" description="Disordered" evidence="1">
    <location>
        <begin position="108"/>
        <end position="139"/>
    </location>
</feature>
<dbReference type="GeneID" id="27716699"/>
<sequence>MASILASRDQENIIHAQQTTAAGKPLNQTTRTLHPKTPGNLKTPFRLAKNDENRPVLLNGQKALGRDGASKLDKSTFVTPLIPRNRAPLGVKTTNAKAQAFQTPAPAPLATKRLGTGPKHSAARHSGRSKITVASSEPVDGDLLVKRDTQEQEPDFGYAPPPPVELPDPPIEFEEDVLLTEELRAGYGVVYPYGSPKDESGMSIRHKKEEEEWQKFDAERVNKSLEGIAEPVFPTPGKLDAEVDSMIAAGPKKKRPELSRVDTMQAKSAAAALSGSRLHLPAATRKTTQASEQKKKAILPVTRVTQSTRPRRLSSSRTTHTAVSKNTIGFPKAKKAPSIIPRSAETGRCGITSASKPIKISQASIHPRDFRDLYGSPPEESDMWFRLKQYELLEQDMAQDEGDDLANDLFETDFFPFENAKLDDEDFQLPIPE</sequence>
<reference evidence="2 3" key="1">
    <citation type="submission" date="2015-01" db="EMBL/GenBank/DDBJ databases">
        <title>The Genome Sequence of Fonsecaea multimorphosa CBS 102226.</title>
        <authorList>
            <consortium name="The Broad Institute Genomics Platform"/>
            <person name="Cuomo C."/>
            <person name="de Hoog S."/>
            <person name="Gorbushina A."/>
            <person name="Stielow B."/>
            <person name="Teixiera M."/>
            <person name="Abouelleil A."/>
            <person name="Chapman S.B."/>
            <person name="Priest M."/>
            <person name="Young S.K."/>
            <person name="Wortman J."/>
            <person name="Nusbaum C."/>
            <person name="Birren B."/>
        </authorList>
    </citation>
    <scope>NUCLEOTIDE SEQUENCE [LARGE SCALE GENOMIC DNA]</scope>
    <source>
        <strain evidence="2 3">CBS 102226</strain>
    </source>
</reference>
<dbReference type="VEuPathDB" id="FungiDB:Z520_10953"/>
<dbReference type="EMBL" id="KN848095">
    <property type="protein sequence ID" value="KIX93310.1"/>
    <property type="molecule type" value="Genomic_DNA"/>
</dbReference>
<feature type="region of interest" description="Disordered" evidence="1">
    <location>
        <begin position="270"/>
        <end position="322"/>
    </location>
</feature>
<name>A0A0D2GUT8_9EURO</name>
<accession>A0A0D2GUT8</accession>
<dbReference type="AlphaFoldDB" id="A0A0D2GUT8"/>
<evidence type="ECO:0000313" key="3">
    <source>
        <dbReference type="Proteomes" id="UP000053411"/>
    </source>
</evidence>
<evidence type="ECO:0000256" key="1">
    <source>
        <dbReference type="SAM" id="MobiDB-lite"/>
    </source>
</evidence>
<feature type="compositionally biased region" description="Polar residues" evidence="1">
    <location>
        <begin position="17"/>
        <end position="32"/>
    </location>
</feature>
<gene>
    <name evidence="2" type="ORF">Z520_10953</name>
</gene>
<dbReference type="OrthoDB" id="5327145at2759"/>